<dbReference type="PANTHER" id="PTHR43741">
    <property type="entry name" value="FMN-DEPENDENT NADH-AZOREDUCTASE 1"/>
    <property type="match status" value="1"/>
</dbReference>
<evidence type="ECO:0000256" key="2">
    <source>
        <dbReference type="ARBA" id="ARBA00022643"/>
    </source>
</evidence>
<dbReference type="InterPro" id="IPR003680">
    <property type="entry name" value="Flavodoxin_fold"/>
</dbReference>
<dbReference type="OrthoDB" id="9798454at2"/>
<comment type="function">
    <text evidence="6">Also exhibits azoreductase activity. Catalyzes the reductive cleavage of the azo bond in aromatic azo compounds to the corresponding amines.</text>
</comment>
<dbReference type="EMBL" id="FIZP01000001">
    <property type="protein sequence ID" value="CZE46389.1"/>
    <property type="molecule type" value="Genomic_DNA"/>
</dbReference>
<dbReference type="RefSeq" id="WP_075539959.1">
    <property type="nucleotide sequence ID" value="NZ_CP053844.1"/>
</dbReference>
<comment type="catalytic activity">
    <reaction evidence="6">
        <text>2 a quinone + NADH + H(+) = 2 a 1,4-benzosemiquinone + NAD(+)</text>
        <dbReference type="Rhea" id="RHEA:65952"/>
        <dbReference type="ChEBI" id="CHEBI:15378"/>
        <dbReference type="ChEBI" id="CHEBI:57540"/>
        <dbReference type="ChEBI" id="CHEBI:57945"/>
        <dbReference type="ChEBI" id="CHEBI:132124"/>
        <dbReference type="ChEBI" id="CHEBI:134225"/>
    </reaction>
</comment>
<organism evidence="8 9">
    <name type="scientific">Campylobacter geochelonis</name>
    <dbReference type="NCBI Taxonomy" id="1780362"/>
    <lineage>
        <taxon>Bacteria</taxon>
        <taxon>Pseudomonadati</taxon>
        <taxon>Campylobacterota</taxon>
        <taxon>Epsilonproteobacteria</taxon>
        <taxon>Campylobacterales</taxon>
        <taxon>Campylobacteraceae</taxon>
        <taxon>Campylobacter</taxon>
    </lineage>
</organism>
<comment type="caution">
    <text evidence="6">Lacks conserved residue(s) required for the propagation of feature annotation.</text>
</comment>
<dbReference type="InterPro" id="IPR050104">
    <property type="entry name" value="FMN-dep_NADH:Q_OxRdtase_AzoR1"/>
</dbReference>
<dbReference type="AlphaFoldDB" id="A0A128EBS3"/>
<keyword evidence="9" id="KW-1185">Reference proteome</keyword>
<reference evidence="8 9" key="1">
    <citation type="submission" date="2016-02" db="EMBL/GenBank/DDBJ databases">
        <authorList>
            <consortium name="Pathogen Informatics"/>
        </authorList>
    </citation>
    <scope>NUCLEOTIDE SEQUENCE [LARGE SCALE GENOMIC DNA]</scope>
    <source>
        <strain evidence="8 9">RC20</strain>
    </source>
</reference>
<comment type="cofactor">
    <cofactor evidence="6">
        <name>FMN</name>
        <dbReference type="ChEBI" id="CHEBI:58210"/>
    </cofactor>
    <text evidence="6">Binds 1 FMN per subunit.</text>
</comment>
<dbReference type="PANTHER" id="PTHR43741:SF4">
    <property type="entry name" value="FMN-DEPENDENT NADH:QUINONE OXIDOREDUCTASE"/>
    <property type="match status" value="1"/>
</dbReference>
<dbReference type="EC" id="1.6.5.-" evidence="6"/>
<dbReference type="GO" id="GO:0016655">
    <property type="term" value="F:oxidoreductase activity, acting on NAD(P)H, quinone or similar compound as acceptor"/>
    <property type="evidence" value="ECO:0007669"/>
    <property type="project" value="InterPro"/>
</dbReference>
<sequence length="210" mass="24392">MKTLLINAHPKFDDKFSFSHMLEAKFKEKFELKFDKKLLTQLNLYGEAIPCLDKEMLDLFENPKENALSKRMDAIMEQFLSHKRVVIVMPLHNFNVTSRFKDYMDNILIAHKTFTYKSGGSVGLMNDDRKVLLLLSSGSLYTDSSRYEALDFASSYIKAMFCEMMGFNEFSLVRAEGTSLSRFSKEEILDKSYANLDAVFDKFYLQLQEI</sequence>
<evidence type="ECO:0000256" key="4">
    <source>
        <dbReference type="ARBA" id="ARBA00023027"/>
    </source>
</evidence>
<feature type="domain" description="Flavodoxin-like fold" evidence="7">
    <location>
        <begin position="1"/>
        <end position="198"/>
    </location>
</feature>
<comment type="subunit">
    <text evidence="6">Homodimer.</text>
</comment>
<dbReference type="InterPro" id="IPR023048">
    <property type="entry name" value="NADH:quinone_OxRdtase_FMN_depd"/>
</dbReference>
<protein>
    <recommendedName>
        <fullName evidence="6">FMN dependent NADH:quinone oxidoreductase</fullName>
        <ecNumber evidence="6">1.6.5.-</ecNumber>
    </recommendedName>
    <alternativeName>
        <fullName evidence="6">Azo-dye reductase</fullName>
    </alternativeName>
    <alternativeName>
        <fullName evidence="6">FMN-dependent NADH-azo compound oxidoreductase</fullName>
    </alternativeName>
    <alternativeName>
        <fullName evidence="6">FMN-dependent NADH-azoreductase</fullName>
        <ecNumber evidence="6">1.7.1.17</ecNumber>
    </alternativeName>
</protein>
<name>A0A128EBS3_9BACT</name>
<dbReference type="GO" id="GO:0009055">
    <property type="term" value="F:electron transfer activity"/>
    <property type="evidence" value="ECO:0007669"/>
    <property type="project" value="UniProtKB-UniRule"/>
</dbReference>
<dbReference type="Pfam" id="PF02525">
    <property type="entry name" value="Flavodoxin_2"/>
    <property type="match status" value="1"/>
</dbReference>
<comment type="function">
    <text evidence="6">Quinone reductase that provides resistance to thiol-specific stress caused by electrophilic quinones.</text>
</comment>
<dbReference type="SUPFAM" id="SSF52218">
    <property type="entry name" value="Flavoproteins"/>
    <property type="match status" value="1"/>
</dbReference>
<dbReference type="Gene3D" id="3.40.50.360">
    <property type="match status" value="1"/>
</dbReference>
<feature type="binding site" evidence="6">
    <location>
        <begin position="17"/>
        <end position="19"/>
    </location>
    <ligand>
        <name>FMN</name>
        <dbReference type="ChEBI" id="CHEBI:58210"/>
    </ligand>
</feature>
<keyword evidence="3 6" id="KW-0560">Oxidoreductase</keyword>
<gene>
    <name evidence="8" type="primary">azoR1</name>
    <name evidence="6" type="synonym">azoR</name>
    <name evidence="8" type="ORF">ERS672216_00343</name>
</gene>
<keyword evidence="4 6" id="KW-0520">NAD</keyword>
<keyword evidence="2 6" id="KW-0288">FMN</keyword>
<comment type="similarity">
    <text evidence="6">Belongs to the azoreductase type 1 family.</text>
</comment>
<dbReference type="Proteomes" id="UP000069632">
    <property type="component" value="Unassembled WGS sequence"/>
</dbReference>
<dbReference type="GO" id="GO:0010181">
    <property type="term" value="F:FMN binding"/>
    <property type="evidence" value="ECO:0007669"/>
    <property type="project" value="UniProtKB-UniRule"/>
</dbReference>
<evidence type="ECO:0000313" key="9">
    <source>
        <dbReference type="Proteomes" id="UP000069632"/>
    </source>
</evidence>
<evidence type="ECO:0000256" key="6">
    <source>
        <dbReference type="HAMAP-Rule" id="MF_01216"/>
    </source>
</evidence>
<evidence type="ECO:0000259" key="7">
    <source>
        <dbReference type="Pfam" id="PF02525"/>
    </source>
</evidence>
<comment type="catalytic activity">
    <reaction evidence="5">
        <text>N,N-dimethyl-1,4-phenylenediamine + anthranilate + 2 NAD(+) = 2-(4-dimethylaminophenyl)diazenylbenzoate + 2 NADH + 2 H(+)</text>
        <dbReference type="Rhea" id="RHEA:55872"/>
        <dbReference type="ChEBI" id="CHEBI:15378"/>
        <dbReference type="ChEBI" id="CHEBI:15783"/>
        <dbReference type="ChEBI" id="CHEBI:16567"/>
        <dbReference type="ChEBI" id="CHEBI:57540"/>
        <dbReference type="ChEBI" id="CHEBI:57945"/>
        <dbReference type="ChEBI" id="CHEBI:71579"/>
        <dbReference type="EC" id="1.7.1.17"/>
    </reaction>
    <physiologicalReaction direction="right-to-left" evidence="5">
        <dbReference type="Rhea" id="RHEA:55874"/>
    </physiologicalReaction>
</comment>
<evidence type="ECO:0000256" key="5">
    <source>
        <dbReference type="ARBA" id="ARBA00048542"/>
    </source>
</evidence>
<evidence type="ECO:0000256" key="3">
    <source>
        <dbReference type="ARBA" id="ARBA00023002"/>
    </source>
</evidence>
<dbReference type="EC" id="1.7.1.17" evidence="6"/>
<dbReference type="GO" id="GO:0016652">
    <property type="term" value="F:oxidoreductase activity, acting on NAD(P)H as acceptor"/>
    <property type="evidence" value="ECO:0007669"/>
    <property type="project" value="UniProtKB-UniRule"/>
</dbReference>
<dbReference type="HAMAP" id="MF_01216">
    <property type="entry name" value="Azoreductase_type1"/>
    <property type="match status" value="1"/>
</dbReference>
<keyword evidence="1 6" id="KW-0285">Flavoprotein</keyword>
<proteinExistence type="inferred from homology"/>
<dbReference type="InterPro" id="IPR029039">
    <property type="entry name" value="Flavoprotein-like_sf"/>
</dbReference>
<evidence type="ECO:0000313" key="8">
    <source>
        <dbReference type="EMBL" id="CZE46389.1"/>
    </source>
</evidence>
<evidence type="ECO:0000256" key="1">
    <source>
        <dbReference type="ARBA" id="ARBA00022630"/>
    </source>
</evidence>
<accession>A0A128EBS3</accession>